<evidence type="ECO:0000313" key="2">
    <source>
        <dbReference type="Proteomes" id="UP001060085"/>
    </source>
</evidence>
<evidence type="ECO:0000313" key="1">
    <source>
        <dbReference type="EMBL" id="KAI5650447.1"/>
    </source>
</evidence>
<name>A0ACB9ZW41_CATRO</name>
<reference evidence="2" key="1">
    <citation type="journal article" date="2023" name="Nat. Plants">
        <title>Single-cell RNA sequencing provides a high-resolution roadmap for understanding the multicellular compartmentation of specialized metabolism.</title>
        <authorList>
            <person name="Sun S."/>
            <person name="Shen X."/>
            <person name="Li Y."/>
            <person name="Li Y."/>
            <person name="Wang S."/>
            <person name="Li R."/>
            <person name="Zhang H."/>
            <person name="Shen G."/>
            <person name="Guo B."/>
            <person name="Wei J."/>
            <person name="Xu J."/>
            <person name="St-Pierre B."/>
            <person name="Chen S."/>
            <person name="Sun C."/>
        </authorList>
    </citation>
    <scope>NUCLEOTIDE SEQUENCE [LARGE SCALE GENOMIC DNA]</scope>
</reference>
<comment type="caution">
    <text evidence="1">The sequence shown here is derived from an EMBL/GenBank/DDBJ whole genome shotgun (WGS) entry which is preliminary data.</text>
</comment>
<sequence length="162" mass="19301">MYNLFSSCDRLTSMKYKEKDRKHNRNYITIAMTIMFIILLCGFLSILEGRLRFKNEGLKDDENPPKLLMIQCLNLEQPMEQIGRERFQEEARTEPTVGRPCIYRPRSYRSKLSICPETETDWEVSLCLRMVNYQLLTMKELGHHARVSTYEKRNGKYAKRHN</sequence>
<proteinExistence type="predicted"/>
<accession>A0ACB9ZW41</accession>
<gene>
    <name evidence="1" type="ORF">M9H77_36452</name>
</gene>
<dbReference type="Proteomes" id="UP001060085">
    <property type="component" value="Linkage Group LG08"/>
</dbReference>
<dbReference type="EMBL" id="CM044708">
    <property type="protein sequence ID" value="KAI5650447.1"/>
    <property type="molecule type" value="Genomic_DNA"/>
</dbReference>
<keyword evidence="2" id="KW-1185">Reference proteome</keyword>
<organism evidence="1 2">
    <name type="scientific">Catharanthus roseus</name>
    <name type="common">Madagascar periwinkle</name>
    <name type="synonym">Vinca rosea</name>
    <dbReference type="NCBI Taxonomy" id="4058"/>
    <lineage>
        <taxon>Eukaryota</taxon>
        <taxon>Viridiplantae</taxon>
        <taxon>Streptophyta</taxon>
        <taxon>Embryophyta</taxon>
        <taxon>Tracheophyta</taxon>
        <taxon>Spermatophyta</taxon>
        <taxon>Magnoliopsida</taxon>
        <taxon>eudicotyledons</taxon>
        <taxon>Gunneridae</taxon>
        <taxon>Pentapetalae</taxon>
        <taxon>asterids</taxon>
        <taxon>lamiids</taxon>
        <taxon>Gentianales</taxon>
        <taxon>Apocynaceae</taxon>
        <taxon>Rauvolfioideae</taxon>
        <taxon>Vinceae</taxon>
        <taxon>Catharanthinae</taxon>
        <taxon>Catharanthus</taxon>
    </lineage>
</organism>
<protein>
    <submittedName>
        <fullName evidence="1">Uncharacterized protein</fullName>
    </submittedName>
</protein>